<dbReference type="AlphaFoldDB" id="I4Z4A0"/>
<evidence type="ECO:0000313" key="3">
    <source>
        <dbReference type="Proteomes" id="UP000003947"/>
    </source>
</evidence>
<accession>I4Z4A0</accession>
<dbReference type="STRING" id="864069.MicloDRAFT_00000290"/>
<sequence precursor="true">MKAKFIAGLVVLQFGAAPAIGAAPPQEPSAPVASAREIVAGVKIPYQSFTLANGLRVLVHTDRKAPVVAVSVWYNILVPSTSPRASPASRTCSSI</sequence>
<dbReference type="HOGENOM" id="CLU_2369688_0_0_5"/>
<name>I4Z4A0_9HYPH</name>
<feature type="signal peptide" evidence="1">
    <location>
        <begin position="1"/>
        <end position="22"/>
    </location>
</feature>
<dbReference type="EMBL" id="JH660633">
    <property type="protein sequence ID" value="EIM31042.1"/>
    <property type="molecule type" value="Genomic_DNA"/>
</dbReference>
<proteinExistence type="predicted"/>
<organism evidence="2 3">
    <name type="scientific">Microvirga lotononidis</name>
    <dbReference type="NCBI Taxonomy" id="864069"/>
    <lineage>
        <taxon>Bacteria</taxon>
        <taxon>Pseudomonadati</taxon>
        <taxon>Pseudomonadota</taxon>
        <taxon>Alphaproteobacteria</taxon>
        <taxon>Hyphomicrobiales</taxon>
        <taxon>Methylobacteriaceae</taxon>
        <taxon>Microvirga</taxon>
    </lineage>
</organism>
<dbReference type="SUPFAM" id="SSF63411">
    <property type="entry name" value="LuxS/MPP-like metallohydrolase"/>
    <property type="match status" value="1"/>
</dbReference>
<dbReference type="GO" id="GO:0046872">
    <property type="term" value="F:metal ion binding"/>
    <property type="evidence" value="ECO:0007669"/>
    <property type="project" value="InterPro"/>
</dbReference>
<evidence type="ECO:0000256" key="1">
    <source>
        <dbReference type="SAM" id="SignalP"/>
    </source>
</evidence>
<dbReference type="InterPro" id="IPR011249">
    <property type="entry name" value="Metalloenz_LuxS/M16"/>
</dbReference>
<gene>
    <name evidence="2" type="ORF">MicloDRAFT_00000290</name>
</gene>
<dbReference type="eggNOG" id="COG0612">
    <property type="taxonomic scope" value="Bacteria"/>
</dbReference>
<evidence type="ECO:0008006" key="4">
    <source>
        <dbReference type="Google" id="ProtNLM"/>
    </source>
</evidence>
<protein>
    <recommendedName>
        <fullName evidence="4">Insulinase family protein</fullName>
    </recommendedName>
</protein>
<dbReference type="Proteomes" id="UP000003947">
    <property type="component" value="Unassembled WGS sequence"/>
</dbReference>
<evidence type="ECO:0000313" key="2">
    <source>
        <dbReference type="EMBL" id="EIM31042.1"/>
    </source>
</evidence>
<keyword evidence="3" id="KW-1185">Reference proteome</keyword>
<reference evidence="2 3" key="1">
    <citation type="submission" date="2012-02" db="EMBL/GenBank/DDBJ databases">
        <title>Improved High-Quality Draft sequence of Microvirga sp. WSM3557.</title>
        <authorList>
            <consortium name="US DOE Joint Genome Institute"/>
            <person name="Lucas S."/>
            <person name="Han J."/>
            <person name="Lapidus A."/>
            <person name="Cheng J.-F."/>
            <person name="Goodwin L."/>
            <person name="Pitluck S."/>
            <person name="Peters L."/>
            <person name="Zhang X."/>
            <person name="Detter J.C."/>
            <person name="Han C."/>
            <person name="Tapia R."/>
            <person name="Land M."/>
            <person name="Hauser L."/>
            <person name="Kyrpides N."/>
            <person name="Ivanova N."/>
            <person name="Pagani I."/>
            <person name="Brau L."/>
            <person name="Yates R."/>
            <person name="O'Hara G."/>
            <person name="Rui T."/>
            <person name="Howieson J."/>
            <person name="Reeve W."/>
            <person name="Woyke T."/>
        </authorList>
    </citation>
    <scope>NUCLEOTIDE SEQUENCE [LARGE SCALE GENOMIC DNA]</scope>
    <source>
        <strain evidence="2 3">WSM3557</strain>
    </source>
</reference>
<dbReference type="Gene3D" id="3.30.830.10">
    <property type="entry name" value="Metalloenzyme, LuxS/M16 peptidase-like"/>
    <property type="match status" value="1"/>
</dbReference>
<dbReference type="RefSeq" id="WP_009488355.1">
    <property type="nucleotide sequence ID" value="NZ_JH660633.1"/>
</dbReference>
<keyword evidence="1" id="KW-0732">Signal</keyword>
<dbReference type="PATRIC" id="fig|864069.3.peg.32"/>
<feature type="chain" id="PRO_5003698395" description="Insulinase family protein" evidence="1">
    <location>
        <begin position="23"/>
        <end position="95"/>
    </location>
</feature>